<name>A0A0A9F8W9_ARUDO</name>
<sequence>MFNIFYTGSKVSSSIFISTLVYQQNNYCLP</sequence>
<dbReference type="AlphaFoldDB" id="A0A0A9F8W9"/>
<dbReference type="EMBL" id="GBRH01188401">
    <property type="protein sequence ID" value="JAE09495.1"/>
    <property type="molecule type" value="Transcribed_RNA"/>
</dbReference>
<protein>
    <submittedName>
        <fullName evidence="1">Uncharacterized protein</fullName>
    </submittedName>
</protein>
<evidence type="ECO:0000313" key="1">
    <source>
        <dbReference type="EMBL" id="JAE09495.1"/>
    </source>
</evidence>
<accession>A0A0A9F8W9</accession>
<reference evidence="1" key="1">
    <citation type="submission" date="2014-09" db="EMBL/GenBank/DDBJ databases">
        <authorList>
            <person name="Magalhaes I.L.F."/>
            <person name="Oliveira U."/>
            <person name="Santos F.R."/>
            <person name="Vidigal T.H.D.A."/>
            <person name="Brescovit A.D."/>
            <person name="Santos A.J."/>
        </authorList>
    </citation>
    <scope>NUCLEOTIDE SEQUENCE</scope>
    <source>
        <tissue evidence="1">Shoot tissue taken approximately 20 cm above the soil surface</tissue>
    </source>
</reference>
<reference evidence="1" key="2">
    <citation type="journal article" date="2015" name="Data Brief">
        <title>Shoot transcriptome of the giant reed, Arundo donax.</title>
        <authorList>
            <person name="Barrero R.A."/>
            <person name="Guerrero F.D."/>
            <person name="Moolhuijzen P."/>
            <person name="Goolsby J.A."/>
            <person name="Tidwell J."/>
            <person name="Bellgard S.E."/>
            <person name="Bellgard M.I."/>
        </authorList>
    </citation>
    <scope>NUCLEOTIDE SEQUENCE</scope>
    <source>
        <tissue evidence="1">Shoot tissue taken approximately 20 cm above the soil surface</tissue>
    </source>
</reference>
<organism evidence="1">
    <name type="scientific">Arundo donax</name>
    <name type="common">Giant reed</name>
    <name type="synonym">Donax arundinaceus</name>
    <dbReference type="NCBI Taxonomy" id="35708"/>
    <lineage>
        <taxon>Eukaryota</taxon>
        <taxon>Viridiplantae</taxon>
        <taxon>Streptophyta</taxon>
        <taxon>Embryophyta</taxon>
        <taxon>Tracheophyta</taxon>
        <taxon>Spermatophyta</taxon>
        <taxon>Magnoliopsida</taxon>
        <taxon>Liliopsida</taxon>
        <taxon>Poales</taxon>
        <taxon>Poaceae</taxon>
        <taxon>PACMAD clade</taxon>
        <taxon>Arundinoideae</taxon>
        <taxon>Arundineae</taxon>
        <taxon>Arundo</taxon>
    </lineage>
</organism>
<proteinExistence type="predicted"/>